<evidence type="ECO:0000313" key="3">
    <source>
        <dbReference type="EMBL" id="CAC5367414.1"/>
    </source>
</evidence>
<dbReference type="Gene3D" id="3.30.160.60">
    <property type="entry name" value="Classic Zinc Finger"/>
    <property type="match status" value="1"/>
</dbReference>
<dbReference type="Pfam" id="PF00643">
    <property type="entry name" value="zf-B_box"/>
    <property type="match status" value="1"/>
</dbReference>
<dbReference type="SMART" id="SM00336">
    <property type="entry name" value="BBOX"/>
    <property type="match status" value="2"/>
</dbReference>
<dbReference type="SUPFAM" id="SSF57845">
    <property type="entry name" value="B-box zinc-binding domain"/>
    <property type="match status" value="1"/>
</dbReference>
<dbReference type="CDD" id="cd19757">
    <property type="entry name" value="Bbox1"/>
    <property type="match status" value="1"/>
</dbReference>
<keyword evidence="4" id="KW-1185">Reference proteome</keyword>
<keyword evidence="1" id="KW-0862">Zinc</keyword>
<sequence length="209" mass="24233">MQCQMCDNGNDIVSKCVDCDSNMCFECSTFHSRHKNFKTHITEKIESTNIETSEKSKLGEDVCDLHKREITLVCESCNSAICNECETQSHKSHKHCRITFQAQKRRDFFQLGIGALKSKITEVDGTIEMSKSEENSYYKFCKQGKEEIQAHAKRSKEIVCNIIDVLANLNLQKIEEIQKKDIKSITYFQMNLQQRSCLYNVFSETRKMQ</sequence>
<dbReference type="AlphaFoldDB" id="A0A6J8AGV1"/>
<dbReference type="InterPro" id="IPR047153">
    <property type="entry name" value="TRIM45/56/19-like"/>
</dbReference>
<organism evidence="3 4">
    <name type="scientific">Mytilus coruscus</name>
    <name type="common">Sea mussel</name>
    <dbReference type="NCBI Taxonomy" id="42192"/>
    <lineage>
        <taxon>Eukaryota</taxon>
        <taxon>Metazoa</taxon>
        <taxon>Spiralia</taxon>
        <taxon>Lophotrochozoa</taxon>
        <taxon>Mollusca</taxon>
        <taxon>Bivalvia</taxon>
        <taxon>Autobranchia</taxon>
        <taxon>Pteriomorphia</taxon>
        <taxon>Mytilida</taxon>
        <taxon>Mytiloidea</taxon>
        <taxon>Mytilidae</taxon>
        <taxon>Mytilinae</taxon>
        <taxon>Mytilus</taxon>
    </lineage>
</organism>
<evidence type="ECO:0000259" key="2">
    <source>
        <dbReference type="PROSITE" id="PS50119"/>
    </source>
</evidence>
<protein>
    <recommendedName>
        <fullName evidence="2">B box-type domain-containing protein</fullName>
    </recommendedName>
</protein>
<dbReference type="OrthoDB" id="128536at2759"/>
<dbReference type="PANTHER" id="PTHR25462">
    <property type="entry name" value="BONUS, ISOFORM C-RELATED"/>
    <property type="match status" value="1"/>
</dbReference>
<dbReference type="PANTHER" id="PTHR25462:SF296">
    <property type="entry name" value="MEIOTIC P26, ISOFORM F"/>
    <property type="match status" value="1"/>
</dbReference>
<proteinExistence type="predicted"/>
<evidence type="ECO:0000256" key="1">
    <source>
        <dbReference type="PROSITE-ProRule" id="PRU00024"/>
    </source>
</evidence>
<evidence type="ECO:0000313" key="4">
    <source>
        <dbReference type="Proteomes" id="UP000507470"/>
    </source>
</evidence>
<dbReference type="Proteomes" id="UP000507470">
    <property type="component" value="Unassembled WGS sequence"/>
</dbReference>
<name>A0A6J8AGV1_MYTCO</name>
<keyword evidence="1" id="KW-0479">Metal-binding</keyword>
<reference evidence="3 4" key="1">
    <citation type="submission" date="2020-06" db="EMBL/GenBank/DDBJ databases">
        <authorList>
            <person name="Li R."/>
            <person name="Bekaert M."/>
        </authorList>
    </citation>
    <scope>NUCLEOTIDE SEQUENCE [LARGE SCALE GENOMIC DNA]</scope>
    <source>
        <strain evidence="4">wild</strain>
    </source>
</reference>
<keyword evidence="1" id="KW-0863">Zinc-finger</keyword>
<gene>
    <name evidence="3" type="ORF">MCOR_7325</name>
</gene>
<feature type="domain" description="B box-type" evidence="2">
    <location>
        <begin position="58"/>
        <end position="98"/>
    </location>
</feature>
<dbReference type="InterPro" id="IPR000315">
    <property type="entry name" value="Znf_B-box"/>
</dbReference>
<dbReference type="GO" id="GO:0008270">
    <property type="term" value="F:zinc ion binding"/>
    <property type="evidence" value="ECO:0007669"/>
    <property type="project" value="UniProtKB-KW"/>
</dbReference>
<dbReference type="EMBL" id="CACVKT020001360">
    <property type="protein sequence ID" value="CAC5367414.1"/>
    <property type="molecule type" value="Genomic_DNA"/>
</dbReference>
<dbReference type="PROSITE" id="PS50119">
    <property type="entry name" value="ZF_BBOX"/>
    <property type="match status" value="1"/>
</dbReference>
<accession>A0A6J8AGV1</accession>